<feature type="region of interest" description="Disordered" evidence="1">
    <location>
        <begin position="506"/>
        <end position="525"/>
    </location>
</feature>
<evidence type="ECO:0000256" key="1">
    <source>
        <dbReference type="SAM" id="MobiDB-lite"/>
    </source>
</evidence>
<name>A0A4Q4M3Z8_9PLEO</name>
<evidence type="ECO:0000313" key="3">
    <source>
        <dbReference type="EMBL" id="RYN38100.1"/>
    </source>
</evidence>
<dbReference type="Proteomes" id="UP000292402">
    <property type="component" value="Unassembled WGS sequence"/>
</dbReference>
<comment type="caution">
    <text evidence="3">The sequence shown here is derived from an EMBL/GenBank/DDBJ whole genome shotgun (WGS) entry which is preliminary data.</text>
</comment>
<protein>
    <submittedName>
        <fullName evidence="3">Uncharacterized protein</fullName>
    </submittedName>
</protein>
<feature type="compositionally biased region" description="Basic and acidic residues" evidence="1">
    <location>
        <begin position="508"/>
        <end position="524"/>
    </location>
</feature>
<organism evidence="3 4">
    <name type="scientific">Alternaria tenuissima</name>
    <dbReference type="NCBI Taxonomy" id="119927"/>
    <lineage>
        <taxon>Eukaryota</taxon>
        <taxon>Fungi</taxon>
        <taxon>Dikarya</taxon>
        <taxon>Ascomycota</taxon>
        <taxon>Pezizomycotina</taxon>
        <taxon>Dothideomycetes</taxon>
        <taxon>Pleosporomycetidae</taxon>
        <taxon>Pleosporales</taxon>
        <taxon>Pleosporineae</taxon>
        <taxon>Pleosporaceae</taxon>
        <taxon>Alternaria</taxon>
        <taxon>Alternaria sect. Alternaria</taxon>
        <taxon>Alternaria alternata complex</taxon>
    </lineage>
</organism>
<evidence type="ECO:0000256" key="2">
    <source>
        <dbReference type="SAM" id="Phobius"/>
    </source>
</evidence>
<gene>
    <name evidence="3" type="ORF">AA0114_g11485</name>
</gene>
<feature type="transmembrane region" description="Helical" evidence="2">
    <location>
        <begin position="1792"/>
        <end position="1813"/>
    </location>
</feature>
<keyword evidence="2" id="KW-1133">Transmembrane helix</keyword>
<proteinExistence type="predicted"/>
<keyword evidence="2" id="KW-0812">Transmembrane</keyword>
<sequence length="1881" mass="201773">MAPNSSHLADARYGYDLVVSTTQESINAGLLQYLQNTSATQPYHHLLFLADNKGTPSVRLTLAELLARTGNVNPFEIPSGTSTTDPRIQKLYGVRFVCGIRLRTGVPPGLMQSVPGKGPQIKLPAPIVELGNSANNVSFNMYCSDVTVISFHPPGGYNDEGTWTWYSQPSGTPWYVTTRTDLTSENLDKTLNTPYFNNNPEQKKQLLARLNNLSGSAFSLQQLLFNLDSAVAQTTPKFVGVNDEEAEYLLGIGFVKLWSDQAKEQGLPLIGVTAVAQSPDGSPLRLTSLTRYVSPVLDPNTGAIIRNPTPLEISATTLNYLCATNGHRLPGASSFSWNWIDPQEISQSSGVMAVKRDVIAAYFVEQMLPQAKKSCIEPWTDVDAYNIIGGVRYSWSFTRGKTPTVRYHNDGATVASLSYSHTARASDSMAATHGELNITSSYTCDIVSGVWKFLGMTLGETNEIAITQNLKISVYCQWAASGASANVVDKTLYDVYVVSVDSNGNLKTEPHPDPKKHTLTDRSESGSASGIINFFTKINDLIDDVKGKSGDFLKASINPIPFDKLKSFVFPGARVFSYKTAAFSDYQDLVSLITYVNPTDDQFGRTAAILESGPVTAEKSTQIDEVPPMAVAIEQARANGMLGPALAVHQDVEHAQKDALSTTTERSGVEPYVVESSAQGFTITAAESAEKANGTSRPSPVVAPASIPMARGSLGGKFQVSSITEMMLNYIQGQLVDPTGEFRALQMANGSPLLFAINASKAFNIFREVLGETQTGWVVDDISSATVEKALGTGATVEAFGVNQSVMDEGTIGLGMAVRKGGSDTLFLSLSNAPDTTSSWMSNPNWRAFPFDAPKGPHPVHITKIMFSETDQGIQYIMVDILQNPSSSLKTTARYIVDPSSTTTHWIPHTLPFDVEQGTYSSCIGRVAHGMIDGIYTAGTVQSAPQLAYVPMFNLFGDAAPMPTRLTLPGQTPATAIASMRNLDKFSALYGTTDLYAIGRSTLYRWAADEQLKDGTAGKPIMTNGLLSGTDSLTAMTHDGIVTLFGKNGSNTVYYTSCPVLKLADSQAWSIPVPVLSNVERIASFCNVRDGGNTVFAAGGNRIQRVIQATNTESKIWQSQPITLSAPPQQKALSFKSYTTTIKVTDTDGMLSPGTQVTLTTPSRTPVYIEGLYYILSPVPVVLKTNNAGQITIIQTTESIIGAVITATVEGATSIVNPMEQSFAKLSALTDRAALRQAQFTTNTIAGGVSGPKQTTPLISPSVTNEDVDSTAECIRKLKEAYVLTKKMSLSSTALADIGNVSDIAKTATFGLGDYIRVAAGDLFNWLRTGVNHVIQVIKDAASGVWQFVVNIAGKVYHAVLDTVGAIVGALEWVFNQIKTALEDLIRFLEVLFQWDDIKRTKQIMHNMIRFYLQNSVEGIKAVQSKFDASIAGAQMAVAEWSGMENWNSLGDSAAKPPSGNATNPTKDHTPSSQMMANHFQNNAHSMTFQGQLPKPSLVQNLLDDLMTAIAAEGKVFQETYNQLKDLASDFLSLSLTDILKRLAGILTETVLGTTQVVGDALFNVIYHLSSSAIDLLDTKIHLPILSDILNAIGVPDISFLDLITWIGATGITVIYKLANDGNAPFPDDGTSKTLINARNWTEFATVFKPNSSPSLSAKSTAMHISGASMGSGLVKISESVGTLIYSSGHALAGFVAFTGNFLFFAEAMDPSPDNVFGIPSAVIGVIGAVAAAGADALVAKMPLENEAVDWIGKGTSALTIASKLIFSGFVQDRLDAGGKLKFLKVDDNRQTGAIVNSCLVFPALFCTCFHFYELSKKPEGKERSCAIIGETSQMVSCFGQLAYTTAVLDPDPATRVVPAGVMAGCNIVLCGLETGAALVL</sequence>
<reference evidence="4" key="1">
    <citation type="journal article" date="2019" name="bioRxiv">
        <title>Genomics, evolutionary history and diagnostics of the Alternaria alternata species group including apple and Asian pear pathotypes.</title>
        <authorList>
            <person name="Armitage A.D."/>
            <person name="Cockerton H.M."/>
            <person name="Sreenivasaprasad S."/>
            <person name="Woodhall J.W."/>
            <person name="Lane C.R."/>
            <person name="Harrison R.J."/>
            <person name="Clarkson J.P."/>
        </authorList>
    </citation>
    <scope>NUCLEOTIDE SEQUENCE [LARGE SCALE GENOMIC DNA]</scope>
    <source>
        <strain evidence="4">FERA 1082</strain>
    </source>
</reference>
<evidence type="ECO:0000313" key="4">
    <source>
        <dbReference type="Proteomes" id="UP000292402"/>
    </source>
</evidence>
<accession>A0A4Q4M3Z8</accession>
<feature type="region of interest" description="Disordered" evidence="1">
    <location>
        <begin position="1449"/>
        <end position="1472"/>
    </location>
</feature>
<feature type="compositionally biased region" description="Polar residues" evidence="1">
    <location>
        <begin position="1460"/>
        <end position="1472"/>
    </location>
</feature>
<feature type="transmembrane region" description="Helical" evidence="2">
    <location>
        <begin position="1684"/>
        <end position="1704"/>
    </location>
</feature>
<keyword evidence="2" id="KW-0472">Membrane</keyword>
<feature type="transmembrane region" description="Helical" evidence="2">
    <location>
        <begin position="1716"/>
        <end position="1739"/>
    </location>
</feature>
<dbReference type="EMBL" id="PDXA01000060">
    <property type="protein sequence ID" value="RYN38100.1"/>
    <property type="molecule type" value="Genomic_DNA"/>
</dbReference>